<dbReference type="OrthoDB" id="166981at2"/>
<dbReference type="Pfam" id="PF21805">
    <property type="entry name" value="Imm5_like"/>
    <property type="match status" value="1"/>
</dbReference>
<evidence type="ECO:0000259" key="1">
    <source>
        <dbReference type="Pfam" id="PF21805"/>
    </source>
</evidence>
<evidence type="ECO:0000313" key="3">
    <source>
        <dbReference type="Proteomes" id="UP000267049"/>
    </source>
</evidence>
<feature type="domain" description="Imm-5-like" evidence="1">
    <location>
        <begin position="13"/>
        <end position="145"/>
    </location>
</feature>
<name>A0A3M8SQY2_9GAMM</name>
<keyword evidence="3" id="KW-1185">Reference proteome</keyword>
<comment type="caution">
    <text evidence="2">The sequence shown here is derived from an EMBL/GenBank/DDBJ whole genome shotgun (WGS) entry which is preliminary data.</text>
</comment>
<reference evidence="2 3" key="1">
    <citation type="submission" date="2018-11" db="EMBL/GenBank/DDBJ databases">
        <title>Lysobacter cryohumiis sp. nov., isolated from soil in the Tianshan Mountains, Xinjiang, China.</title>
        <authorList>
            <person name="Luo Y."/>
            <person name="Sheng H."/>
        </authorList>
    </citation>
    <scope>NUCLEOTIDE SEQUENCE [LARGE SCALE GENOMIC DNA]</scope>
    <source>
        <strain evidence="2 3">ZS60</strain>
    </source>
</reference>
<gene>
    <name evidence="2" type="ORF">EER27_10175</name>
</gene>
<dbReference type="AlphaFoldDB" id="A0A3M8SQY2"/>
<protein>
    <recommendedName>
        <fullName evidence="1">Imm-5-like domain-containing protein</fullName>
    </recommendedName>
</protein>
<accession>A0A3M8SQY2</accession>
<dbReference type="EMBL" id="RIBS01000004">
    <property type="protein sequence ID" value="RNF83731.1"/>
    <property type="molecule type" value="Genomic_DNA"/>
</dbReference>
<sequence>MTNQISGVREVDLSDNERRILASWCADCAARSLHLFEAAKTSDPRPRRAIEAIRAYAQGAKRSGELRSSGWKALRASREAPTPSAEAAAKAASYAAATAYLHALATPHQIRHILGPAAQTAISIELFAGSDTSVGDSEIVWAAEHAPAEVRQVVQRFPNRAPGSTRVAALELQLDAALRRHGTYRTGA</sequence>
<proteinExistence type="predicted"/>
<organism evidence="2 3">
    <name type="scientific">Montanilutibacter psychrotolerans</name>
    <dbReference type="NCBI Taxonomy" id="1327343"/>
    <lineage>
        <taxon>Bacteria</taxon>
        <taxon>Pseudomonadati</taxon>
        <taxon>Pseudomonadota</taxon>
        <taxon>Gammaproteobacteria</taxon>
        <taxon>Lysobacterales</taxon>
        <taxon>Lysobacteraceae</taxon>
        <taxon>Montanilutibacter</taxon>
    </lineage>
</organism>
<dbReference type="InterPro" id="IPR048667">
    <property type="entry name" value="Imm5-like"/>
</dbReference>
<evidence type="ECO:0000313" key="2">
    <source>
        <dbReference type="EMBL" id="RNF83731.1"/>
    </source>
</evidence>
<dbReference type="RefSeq" id="WP_123087989.1">
    <property type="nucleotide sequence ID" value="NZ_RIBS01000004.1"/>
</dbReference>
<dbReference type="Proteomes" id="UP000267049">
    <property type="component" value="Unassembled WGS sequence"/>
</dbReference>